<keyword evidence="2" id="KW-1185">Reference proteome</keyword>
<proteinExistence type="predicted"/>
<feature type="non-terminal residue" evidence="1">
    <location>
        <position position="305"/>
    </location>
</feature>
<name>A0ACA9ML48_9GLOM</name>
<evidence type="ECO:0000313" key="2">
    <source>
        <dbReference type="Proteomes" id="UP000789920"/>
    </source>
</evidence>
<dbReference type="Proteomes" id="UP000789920">
    <property type="component" value="Unassembled WGS sequence"/>
</dbReference>
<sequence length="305" mass="35050">MDTNNTLILKKGDVFSTFAEVQSVVENYAIQNNTVIILGKTTRNTDGSGYRQVSFVCKKQGQYNKKKDETKDIFSILSSISSKYIHKHDIYNAVSRQRLQKLQGLNEIEMLLKTLHNDENIMANIAIKPLYNDERDQDGAFIQAIFWIYCSTAAKFALSKDVLIIDATYKTNRFSMPLIVICSIDRFGTTYLLAFILVHSETQNYYHWTIEQLSKALIILTGNSYVATIITNREFALMVAISTVFPSTKHQLCTWHILKNIKNKLKKDVDTEEFNRFLAKVKFKLINDSGIENQLAKRHKNELIV</sequence>
<comment type="caution">
    <text evidence="1">The sequence shown here is derived from an EMBL/GenBank/DDBJ whole genome shotgun (WGS) entry which is preliminary data.</text>
</comment>
<organism evidence="1 2">
    <name type="scientific">Racocetra persica</name>
    <dbReference type="NCBI Taxonomy" id="160502"/>
    <lineage>
        <taxon>Eukaryota</taxon>
        <taxon>Fungi</taxon>
        <taxon>Fungi incertae sedis</taxon>
        <taxon>Mucoromycota</taxon>
        <taxon>Glomeromycotina</taxon>
        <taxon>Glomeromycetes</taxon>
        <taxon>Diversisporales</taxon>
        <taxon>Gigasporaceae</taxon>
        <taxon>Racocetra</taxon>
    </lineage>
</organism>
<evidence type="ECO:0000313" key="1">
    <source>
        <dbReference type="EMBL" id="CAG8595566.1"/>
    </source>
</evidence>
<dbReference type="EMBL" id="CAJVQC010008686">
    <property type="protein sequence ID" value="CAG8595566.1"/>
    <property type="molecule type" value="Genomic_DNA"/>
</dbReference>
<protein>
    <submittedName>
        <fullName evidence="1">13703_t:CDS:1</fullName>
    </submittedName>
</protein>
<reference evidence="1" key="1">
    <citation type="submission" date="2021-06" db="EMBL/GenBank/DDBJ databases">
        <authorList>
            <person name="Kallberg Y."/>
            <person name="Tangrot J."/>
            <person name="Rosling A."/>
        </authorList>
    </citation>
    <scope>NUCLEOTIDE SEQUENCE</scope>
    <source>
        <strain evidence="1">MA461A</strain>
    </source>
</reference>
<accession>A0ACA9ML48</accession>
<gene>
    <name evidence="1" type="ORF">RPERSI_LOCUS5714</name>
</gene>